<gene>
    <name evidence="2" type="ORF">EJ08DRAFT_698116</name>
</gene>
<reference evidence="2" key="1">
    <citation type="journal article" date="2020" name="Stud. Mycol.">
        <title>101 Dothideomycetes genomes: a test case for predicting lifestyles and emergence of pathogens.</title>
        <authorList>
            <person name="Haridas S."/>
            <person name="Albert R."/>
            <person name="Binder M."/>
            <person name="Bloem J."/>
            <person name="Labutti K."/>
            <person name="Salamov A."/>
            <person name="Andreopoulos B."/>
            <person name="Baker S."/>
            <person name="Barry K."/>
            <person name="Bills G."/>
            <person name="Bluhm B."/>
            <person name="Cannon C."/>
            <person name="Castanera R."/>
            <person name="Culley D."/>
            <person name="Daum C."/>
            <person name="Ezra D."/>
            <person name="Gonzalez J."/>
            <person name="Henrissat B."/>
            <person name="Kuo A."/>
            <person name="Liang C."/>
            <person name="Lipzen A."/>
            <person name="Lutzoni F."/>
            <person name="Magnuson J."/>
            <person name="Mondo S."/>
            <person name="Nolan M."/>
            <person name="Ohm R."/>
            <person name="Pangilinan J."/>
            <person name="Park H.-J."/>
            <person name="Ramirez L."/>
            <person name="Alfaro M."/>
            <person name="Sun H."/>
            <person name="Tritt A."/>
            <person name="Yoshinaga Y."/>
            <person name="Zwiers L.-H."/>
            <person name="Turgeon B."/>
            <person name="Goodwin S."/>
            <person name="Spatafora J."/>
            <person name="Crous P."/>
            <person name="Grigoriev I."/>
        </authorList>
    </citation>
    <scope>NUCLEOTIDE SEQUENCE</scope>
    <source>
        <strain evidence="2">CBS 130266</strain>
    </source>
</reference>
<sequence>MSLEAEQQNYEVFRDCLSNALIDKLSVEPKKERKRAKSKRKSKELGAHEATENSGLESNDAEELGEFVDYLATEIFTSLHEELRTLSYARTQKDPSVAEKYSLPLTQSLTEDFISTLPVSVTESLATYTLITSPHHFYAPILTSYITSTTSPPPPFHTTRATSCELCFREYIPLTYHHLIPKAVHAKVLKRGWHEEWELNKVAWLCRACHSFVHGVAGNEELAREWYSVELLAGREDVRGFVGWVGKVRWKKR</sequence>
<dbReference type="EMBL" id="MU007045">
    <property type="protein sequence ID" value="KAF2429619.1"/>
    <property type="molecule type" value="Genomic_DNA"/>
</dbReference>
<name>A0A9P4TWT5_9PEZI</name>
<accession>A0A9P4TWT5</accession>
<proteinExistence type="predicted"/>
<feature type="compositionally biased region" description="Basic residues" evidence="1">
    <location>
        <begin position="32"/>
        <end position="42"/>
    </location>
</feature>
<dbReference type="Proteomes" id="UP000800235">
    <property type="component" value="Unassembled WGS sequence"/>
</dbReference>
<evidence type="ECO:0000256" key="1">
    <source>
        <dbReference type="SAM" id="MobiDB-lite"/>
    </source>
</evidence>
<dbReference type="PANTHER" id="PTHR37827:SF1">
    <property type="entry name" value="HNH DOMAIN-CONTAINING PROTEIN"/>
    <property type="match status" value="1"/>
</dbReference>
<comment type="caution">
    <text evidence="2">The sequence shown here is derived from an EMBL/GenBank/DDBJ whole genome shotgun (WGS) entry which is preliminary data.</text>
</comment>
<protein>
    <recommendedName>
        <fullName evidence="4">HNH domain-containing protein</fullName>
    </recommendedName>
</protein>
<evidence type="ECO:0000313" key="2">
    <source>
        <dbReference type="EMBL" id="KAF2429619.1"/>
    </source>
</evidence>
<evidence type="ECO:0000313" key="3">
    <source>
        <dbReference type="Proteomes" id="UP000800235"/>
    </source>
</evidence>
<dbReference type="AlphaFoldDB" id="A0A9P4TWT5"/>
<evidence type="ECO:0008006" key="4">
    <source>
        <dbReference type="Google" id="ProtNLM"/>
    </source>
</evidence>
<feature type="region of interest" description="Disordered" evidence="1">
    <location>
        <begin position="29"/>
        <end position="59"/>
    </location>
</feature>
<dbReference type="PANTHER" id="PTHR37827">
    <property type="entry name" value="TUDOR DOMAIN-CONTAINING PROTEIN"/>
    <property type="match status" value="1"/>
</dbReference>
<dbReference type="OrthoDB" id="4850648at2759"/>
<organism evidence="2 3">
    <name type="scientific">Tothia fuscella</name>
    <dbReference type="NCBI Taxonomy" id="1048955"/>
    <lineage>
        <taxon>Eukaryota</taxon>
        <taxon>Fungi</taxon>
        <taxon>Dikarya</taxon>
        <taxon>Ascomycota</taxon>
        <taxon>Pezizomycotina</taxon>
        <taxon>Dothideomycetes</taxon>
        <taxon>Pleosporomycetidae</taxon>
        <taxon>Venturiales</taxon>
        <taxon>Cylindrosympodiaceae</taxon>
        <taxon>Tothia</taxon>
    </lineage>
</organism>
<keyword evidence="3" id="KW-1185">Reference proteome</keyword>